<dbReference type="InterPro" id="IPR013196">
    <property type="entry name" value="HTH_11"/>
</dbReference>
<dbReference type="PANTHER" id="PTHR12835">
    <property type="entry name" value="BIOTIN PROTEIN LIGASE"/>
    <property type="match status" value="1"/>
</dbReference>
<keyword evidence="5" id="KW-0238">DNA-binding</keyword>
<organism evidence="7 8">
    <name type="scientific">Desulfoscipio geothermicus DSM 3669</name>
    <dbReference type="NCBI Taxonomy" id="1121426"/>
    <lineage>
        <taxon>Bacteria</taxon>
        <taxon>Bacillati</taxon>
        <taxon>Bacillota</taxon>
        <taxon>Clostridia</taxon>
        <taxon>Eubacteriales</taxon>
        <taxon>Desulfallaceae</taxon>
        <taxon>Desulfoscipio</taxon>
    </lineage>
</organism>
<dbReference type="InterPro" id="IPR008988">
    <property type="entry name" value="Transcriptional_repressor_C"/>
</dbReference>
<reference evidence="8" key="1">
    <citation type="submission" date="2016-10" db="EMBL/GenBank/DDBJ databases">
        <authorList>
            <person name="Varghese N."/>
            <person name="Submissions S."/>
        </authorList>
    </citation>
    <scope>NUCLEOTIDE SEQUENCE [LARGE SCALE GENOMIC DNA]</scope>
    <source>
        <strain evidence="8">DSM 3669</strain>
    </source>
</reference>
<dbReference type="InterPro" id="IPR036390">
    <property type="entry name" value="WH_DNA-bd_sf"/>
</dbReference>
<dbReference type="GO" id="GO:0003677">
    <property type="term" value="F:DNA binding"/>
    <property type="evidence" value="ECO:0007669"/>
    <property type="project" value="UniProtKB-UniRule"/>
</dbReference>
<dbReference type="GO" id="GO:0009249">
    <property type="term" value="P:protein lipoylation"/>
    <property type="evidence" value="ECO:0007669"/>
    <property type="project" value="UniProtKB-ARBA"/>
</dbReference>
<dbReference type="CDD" id="cd00090">
    <property type="entry name" value="HTH_ARSR"/>
    <property type="match status" value="1"/>
</dbReference>
<proteinExistence type="inferred from homology"/>
<dbReference type="InterPro" id="IPR036388">
    <property type="entry name" value="WH-like_DNA-bd_sf"/>
</dbReference>
<protein>
    <recommendedName>
        <fullName evidence="5">Bifunctional ligase/repressor BirA</fullName>
    </recommendedName>
    <alternativeName>
        <fullName evidence="5">Biotin--[acetyl-CoA-carboxylase] ligase</fullName>
        <ecNumber evidence="5">6.3.4.15</ecNumber>
    </alternativeName>
    <alternativeName>
        <fullName evidence="5">Biotin--protein ligase</fullName>
    </alternativeName>
    <alternativeName>
        <fullName evidence="5">Biotin-[acetyl-CoA carboxylase] synthetase</fullName>
    </alternativeName>
</protein>
<comment type="function">
    <text evidence="5">Acts both as a biotin--[acetyl-CoA-carboxylase] ligase and a repressor.</text>
</comment>
<dbReference type="PROSITE" id="PS51733">
    <property type="entry name" value="BPL_LPL_CATALYTIC"/>
    <property type="match status" value="1"/>
</dbReference>
<feature type="DNA-binding region" description="H-T-H motif" evidence="5">
    <location>
        <begin position="18"/>
        <end position="37"/>
    </location>
</feature>
<dbReference type="GO" id="GO:0016740">
    <property type="term" value="F:transferase activity"/>
    <property type="evidence" value="ECO:0007669"/>
    <property type="project" value="UniProtKB-ARBA"/>
</dbReference>
<dbReference type="AlphaFoldDB" id="A0A1I6DVE6"/>
<dbReference type="RefSeq" id="WP_092484288.1">
    <property type="nucleotide sequence ID" value="NZ_FOYM01000018.1"/>
</dbReference>
<name>A0A1I6DVE6_9FIRM</name>
<keyword evidence="5" id="KW-0805">Transcription regulation</keyword>
<gene>
    <name evidence="5" type="primary">birA</name>
    <name evidence="7" type="ORF">SAMN05660706_11851</name>
</gene>
<dbReference type="GO" id="GO:0006355">
    <property type="term" value="P:regulation of DNA-templated transcription"/>
    <property type="evidence" value="ECO:0007669"/>
    <property type="project" value="UniProtKB-UniRule"/>
</dbReference>
<dbReference type="InterPro" id="IPR030855">
    <property type="entry name" value="Bifunct_BirA"/>
</dbReference>
<comment type="catalytic activity">
    <reaction evidence="5">
        <text>biotin + L-lysyl-[protein] + ATP = N(6)-biotinyl-L-lysyl-[protein] + AMP + diphosphate + H(+)</text>
        <dbReference type="Rhea" id="RHEA:11756"/>
        <dbReference type="Rhea" id="RHEA-COMP:9752"/>
        <dbReference type="Rhea" id="RHEA-COMP:10505"/>
        <dbReference type="ChEBI" id="CHEBI:15378"/>
        <dbReference type="ChEBI" id="CHEBI:29969"/>
        <dbReference type="ChEBI" id="CHEBI:30616"/>
        <dbReference type="ChEBI" id="CHEBI:33019"/>
        <dbReference type="ChEBI" id="CHEBI:57586"/>
        <dbReference type="ChEBI" id="CHEBI:83144"/>
        <dbReference type="ChEBI" id="CHEBI:456215"/>
        <dbReference type="EC" id="6.3.4.15"/>
    </reaction>
</comment>
<dbReference type="NCBIfam" id="TIGR00121">
    <property type="entry name" value="birA_ligase"/>
    <property type="match status" value="1"/>
</dbReference>
<dbReference type="Gene3D" id="3.30.930.10">
    <property type="entry name" value="Bira Bifunctional Protein, Domain 2"/>
    <property type="match status" value="1"/>
</dbReference>
<comment type="caution">
    <text evidence="5">Lacks conserved residue(s) required for the propagation of feature annotation.</text>
</comment>
<evidence type="ECO:0000256" key="4">
    <source>
        <dbReference type="ARBA" id="ARBA00023267"/>
    </source>
</evidence>
<keyword evidence="3 5" id="KW-0067">ATP-binding</keyword>
<dbReference type="GO" id="GO:0005737">
    <property type="term" value="C:cytoplasm"/>
    <property type="evidence" value="ECO:0007669"/>
    <property type="project" value="TreeGrafter"/>
</dbReference>
<dbReference type="EC" id="6.3.4.15" evidence="5"/>
<sequence length="323" mass="35652">MKDKILNILKESNDWVSGELLCRELGVSRTAVWKHIRGLRKGGYDIEARANLGYRLREVPDIPFPGEVASGLATAVMGTRIEYFAELPSTNGEAKRLAREGVPEGTVVVAESQSGGKGRMGRCWFSPRGKGLWFSTVLRPPVNPVETPRVTMVLAVAIATAVRKHTGVPADIKWPNDILVQGKKVCGILVELNAEMDRVNFLVAGIGLNVNIDRKDFPLDVADIATSLKLEAGRYIPRVPLLRALLESIDKWYRCWLSDGFAPVLGKWRELCITLDCPVTVHTMQGSYDGHAIDVDEKGMLLVRTRDGSVQRLVAGEVSLRKK</sequence>
<dbReference type="Pfam" id="PF03099">
    <property type="entry name" value="BPL_LplA_LipB"/>
    <property type="match status" value="1"/>
</dbReference>
<evidence type="ECO:0000256" key="3">
    <source>
        <dbReference type="ARBA" id="ARBA00022840"/>
    </source>
</evidence>
<dbReference type="PANTHER" id="PTHR12835:SF5">
    <property type="entry name" value="BIOTIN--PROTEIN LIGASE"/>
    <property type="match status" value="1"/>
</dbReference>
<evidence type="ECO:0000256" key="1">
    <source>
        <dbReference type="ARBA" id="ARBA00022598"/>
    </source>
</evidence>
<keyword evidence="8" id="KW-1185">Reference proteome</keyword>
<keyword evidence="4 5" id="KW-0092">Biotin</keyword>
<feature type="domain" description="BPL/LPL catalytic" evidence="6">
    <location>
        <begin position="66"/>
        <end position="257"/>
    </location>
</feature>
<evidence type="ECO:0000259" key="6">
    <source>
        <dbReference type="PROSITE" id="PS51733"/>
    </source>
</evidence>
<dbReference type="InterPro" id="IPR004408">
    <property type="entry name" value="Biotin_CoA_COase_ligase"/>
</dbReference>
<feature type="binding site" evidence="5">
    <location>
        <position position="184"/>
    </location>
    <ligand>
        <name>biotin</name>
        <dbReference type="ChEBI" id="CHEBI:57586"/>
    </ligand>
</feature>
<evidence type="ECO:0000313" key="7">
    <source>
        <dbReference type="EMBL" id="SFR09311.1"/>
    </source>
</evidence>
<dbReference type="SUPFAM" id="SSF50037">
    <property type="entry name" value="C-terminal domain of transcriptional repressors"/>
    <property type="match status" value="1"/>
</dbReference>
<dbReference type="GO" id="GO:0004077">
    <property type="term" value="F:biotin--[biotin carboxyl-carrier protein] ligase activity"/>
    <property type="evidence" value="ECO:0007669"/>
    <property type="project" value="UniProtKB-UniRule"/>
</dbReference>
<dbReference type="Gene3D" id="2.30.30.100">
    <property type="match status" value="1"/>
</dbReference>
<keyword evidence="5" id="KW-0678">Repressor</keyword>
<dbReference type="Proteomes" id="UP000199584">
    <property type="component" value="Unassembled WGS sequence"/>
</dbReference>
<dbReference type="Gene3D" id="1.10.10.10">
    <property type="entry name" value="Winged helix-like DNA-binding domain superfamily/Winged helix DNA-binding domain"/>
    <property type="match status" value="1"/>
</dbReference>
<keyword evidence="5" id="KW-0804">Transcription</keyword>
<dbReference type="InterPro" id="IPR045864">
    <property type="entry name" value="aa-tRNA-synth_II/BPL/LPL"/>
</dbReference>
<feature type="binding site" evidence="5">
    <location>
        <begin position="89"/>
        <end position="91"/>
    </location>
    <ligand>
        <name>biotin</name>
        <dbReference type="ChEBI" id="CHEBI:57586"/>
    </ligand>
</feature>
<dbReference type="InterPro" id="IPR004143">
    <property type="entry name" value="BPL_LPL_catalytic"/>
</dbReference>
<dbReference type="STRING" id="39060.SAMN05660706_11851"/>
<dbReference type="SUPFAM" id="SSF46785">
    <property type="entry name" value="Winged helix' DNA-binding domain"/>
    <property type="match status" value="1"/>
</dbReference>
<accession>A0A1I6DVE6</accession>
<comment type="similarity">
    <text evidence="5">Belongs to the biotin--protein ligase family.</text>
</comment>
<dbReference type="CDD" id="cd16442">
    <property type="entry name" value="BPL"/>
    <property type="match status" value="1"/>
</dbReference>
<dbReference type="GO" id="GO:0005524">
    <property type="term" value="F:ATP binding"/>
    <property type="evidence" value="ECO:0007669"/>
    <property type="project" value="UniProtKB-UniRule"/>
</dbReference>
<keyword evidence="2 5" id="KW-0547">Nucleotide-binding</keyword>
<dbReference type="SUPFAM" id="SSF55681">
    <property type="entry name" value="Class II aaRS and biotin synthetases"/>
    <property type="match status" value="1"/>
</dbReference>
<dbReference type="OrthoDB" id="9807064at2"/>
<evidence type="ECO:0000256" key="2">
    <source>
        <dbReference type="ARBA" id="ARBA00022741"/>
    </source>
</evidence>
<dbReference type="Pfam" id="PF08279">
    <property type="entry name" value="HTH_11"/>
    <property type="match status" value="1"/>
</dbReference>
<dbReference type="InterPro" id="IPR003142">
    <property type="entry name" value="BPL_C"/>
</dbReference>
<keyword evidence="1 5" id="KW-0436">Ligase</keyword>
<dbReference type="Pfam" id="PF02237">
    <property type="entry name" value="BPL_C"/>
    <property type="match status" value="1"/>
</dbReference>
<dbReference type="InterPro" id="IPR011991">
    <property type="entry name" value="ArsR-like_HTH"/>
</dbReference>
<evidence type="ECO:0000313" key="8">
    <source>
        <dbReference type="Proteomes" id="UP000199584"/>
    </source>
</evidence>
<dbReference type="EMBL" id="FOYM01000018">
    <property type="protein sequence ID" value="SFR09311.1"/>
    <property type="molecule type" value="Genomic_DNA"/>
</dbReference>
<dbReference type="HAMAP" id="MF_00978">
    <property type="entry name" value="Bifunct_BirA"/>
    <property type="match status" value="1"/>
</dbReference>
<feature type="binding site" evidence="5">
    <location>
        <position position="113"/>
    </location>
    <ligand>
        <name>biotin</name>
        <dbReference type="ChEBI" id="CHEBI:57586"/>
    </ligand>
</feature>
<evidence type="ECO:0000256" key="5">
    <source>
        <dbReference type="HAMAP-Rule" id="MF_00978"/>
    </source>
</evidence>